<accession>A0A9P3C5W0</accession>
<organism evidence="2 3">
    <name type="scientific">Cercospora kikuchii</name>
    <dbReference type="NCBI Taxonomy" id="84275"/>
    <lineage>
        <taxon>Eukaryota</taxon>
        <taxon>Fungi</taxon>
        <taxon>Dikarya</taxon>
        <taxon>Ascomycota</taxon>
        <taxon>Pezizomycotina</taxon>
        <taxon>Dothideomycetes</taxon>
        <taxon>Dothideomycetidae</taxon>
        <taxon>Mycosphaerellales</taxon>
        <taxon>Mycosphaerellaceae</taxon>
        <taxon>Cercospora</taxon>
    </lineage>
</organism>
<evidence type="ECO:0000313" key="2">
    <source>
        <dbReference type="EMBL" id="GIZ37009.1"/>
    </source>
</evidence>
<feature type="compositionally biased region" description="Polar residues" evidence="1">
    <location>
        <begin position="14"/>
        <end position="26"/>
    </location>
</feature>
<feature type="region of interest" description="Disordered" evidence="1">
    <location>
        <begin position="1"/>
        <end position="27"/>
    </location>
</feature>
<feature type="compositionally biased region" description="Basic and acidic residues" evidence="1">
    <location>
        <begin position="1"/>
        <end position="10"/>
    </location>
</feature>
<sequence length="237" mass="26753">MSVKRAHDEVDATGDTQKTKASSVGDNSLVVPSYDAANEPMPDSPVFREDSLEIERLVRQLHHELYGPINLSKSVNNVINGLKEEFRTRTKSQYPEEVCIALNGAMQAGKSATANSILTQNIVKRATIDTFMALLLKNDDFRTRENTELFLARFDIEGEDEIGDELCNLTEDLMAELFDENDHVLRMCPDETEESEEEIALRKELSLRLKTVEQQLNNEVKPIEILGIPEPQDSLFV</sequence>
<dbReference type="OrthoDB" id="10474375at2759"/>
<protein>
    <submittedName>
        <fullName evidence="2">Uncharacterized protein</fullName>
    </submittedName>
</protein>
<evidence type="ECO:0000313" key="3">
    <source>
        <dbReference type="Proteomes" id="UP000825890"/>
    </source>
</evidence>
<dbReference type="EMBL" id="BOLY01000001">
    <property type="protein sequence ID" value="GIZ37009.1"/>
    <property type="molecule type" value="Genomic_DNA"/>
</dbReference>
<reference evidence="2 3" key="1">
    <citation type="submission" date="2021-01" db="EMBL/GenBank/DDBJ databases">
        <title>Cercospora kikuchii MAFF 305040 whole genome shotgun sequence.</title>
        <authorList>
            <person name="Kashiwa T."/>
            <person name="Suzuki T."/>
        </authorList>
    </citation>
    <scope>NUCLEOTIDE SEQUENCE [LARGE SCALE GENOMIC DNA]</scope>
    <source>
        <strain evidence="2 3">MAFF 305040</strain>
    </source>
</reference>
<dbReference type="AlphaFoldDB" id="A0A9P3C5W0"/>
<keyword evidence="3" id="KW-1185">Reference proteome</keyword>
<comment type="caution">
    <text evidence="2">The sequence shown here is derived from an EMBL/GenBank/DDBJ whole genome shotgun (WGS) entry which is preliminary data.</text>
</comment>
<name>A0A9P3C5W0_9PEZI</name>
<dbReference type="RefSeq" id="XP_044651496.1">
    <property type="nucleotide sequence ID" value="XM_044795561.1"/>
</dbReference>
<dbReference type="Proteomes" id="UP000825890">
    <property type="component" value="Unassembled WGS sequence"/>
</dbReference>
<dbReference type="GeneID" id="68286047"/>
<gene>
    <name evidence="2" type="ORF">CKM354_000047200</name>
</gene>
<proteinExistence type="predicted"/>
<evidence type="ECO:0000256" key="1">
    <source>
        <dbReference type="SAM" id="MobiDB-lite"/>
    </source>
</evidence>